<evidence type="ECO:0000313" key="2">
    <source>
        <dbReference type="Proteomes" id="UP000002484"/>
    </source>
</evidence>
<dbReference type="GO" id="GO:0005524">
    <property type="term" value="F:ATP binding"/>
    <property type="evidence" value="ECO:0007669"/>
    <property type="project" value="UniProtKB-KW"/>
</dbReference>
<dbReference type="eggNOG" id="COG0323">
    <property type="taxonomic scope" value="Bacteria"/>
</dbReference>
<reference evidence="1 2" key="1">
    <citation type="submission" date="2010-10" db="EMBL/GenBank/DDBJ databases">
        <title>Complete sequence of Frankia sp. EuI1c.</title>
        <authorList>
            <consortium name="US DOE Joint Genome Institute"/>
            <person name="Lucas S."/>
            <person name="Copeland A."/>
            <person name="Lapidus A."/>
            <person name="Cheng J.-F."/>
            <person name="Bruce D."/>
            <person name="Goodwin L."/>
            <person name="Pitluck S."/>
            <person name="Chertkov O."/>
            <person name="Detter J.C."/>
            <person name="Han C."/>
            <person name="Tapia R."/>
            <person name="Land M."/>
            <person name="Hauser L."/>
            <person name="Jeffries C."/>
            <person name="Kyrpides N."/>
            <person name="Ivanova N."/>
            <person name="Mikhailova N."/>
            <person name="Beauchemin N."/>
            <person name="Sen A."/>
            <person name="Sur S.A."/>
            <person name="Gtari M."/>
            <person name="Wall L."/>
            <person name="Tisa L."/>
            <person name="Woyke T."/>
        </authorList>
    </citation>
    <scope>NUCLEOTIDE SEQUENCE [LARGE SCALE GENOMIC DNA]</scope>
    <source>
        <strain evidence="2">DSM 45817 / CECT 9037 / EuI1c</strain>
    </source>
</reference>
<dbReference type="Proteomes" id="UP000002484">
    <property type="component" value="Chromosome"/>
</dbReference>
<keyword evidence="1" id="KW-0067">ATP-binding</keyword>
<dbReference type="Pfam" id="PF13589">
    <property type="entry name" value="HATPase_c_3"/>
    <property type="match status" value="1"/>
</dbReference>
<dbReference type="SUPFAM" id="SSF55874">
    <property type="entry name" value="ATPase domain of HSP90 chaperone/DNA topoisomerase II/histidine kinase"/>
    <property type="match status" value="1"/>
</dbReference>
<dbReference type="AlphaFoldDB" id="E3JC95"/>
<dbReference type="HOGENOM" id="CLU_041021_0_0_11"/>
<organism evidence="1 2">
    <name type="scientific">Pseudofrankia inefficax (strain DSM 45817 / CECT 9037 / DDB 130130 / EuI1c)</name>
    <name type="common">Frankia inefficax</name>
    <dbReference type="NCBI Taxonomy" id="298654"/>
    <lineage>
        <taxon>Bacteria</taxon>
        <taxon>Bacillati</taxon>
        <taxon>Actinomycetota</taxon>
        <taxon>Actinomycetes</taxon>
        <taxon>Frankiales</taxon>
        <taxon>Frankiaceae</taxon>
        <taxon>Pseudofrankia</taxon>
    </lineage>
</organism>
<dbReference type="InParanoid" id="E3JC95"/>
<evidence type="ECO:0000313" key="1">
    <source>
        <dbReference type="EMBL" id="ADP84684.1"/>
    </source>
</evidence>
<dbReference type="EMBL" id="CP002299">
    <property type="protein sequence ID" value="ADP84684.1"/>
    <property type="molecule type" value="Genomic_DNA"/>
</dbReference>
<gene>
    <name evidence="1" type="ordered locus">FraEuI1c_6714</name>
</gene>
<keyword evidence="1" id="KW-0547">Nucleotide-binding</keyword>
<protein>
    <submittedName>
        <fullName evidence="1">ATP-binding region ATPase domain protein</fullName>
    </submittedName>
</protein>
<dbReference type="KEGG" id="fri:FraEuI1c_6714"/>
<accession>E3JC95</accession>
<proteinExistence type="predicted"/>
<dbReference type="InterPro" id="IPR036890">
    <property type="entry name" value="HATPase_C_sf"/>
</dbReference>
<keyword evidence="2" id="KW-1185">Reference proteome</keyword>
<sequence>MTSFEVPAAVGAMQAVRMDPALANRIGLHHTLASAVADLVDNSIDARARAICIRILLASDAPVGLQVIDDGRGMDLAAVDAAMMYAGTRQYGDTDLGHFGVGLKAASLSQADTVLICSRARGATPVGRKLIRSGDTSSPLVGELNPADVEARIDGVATAMRFVTGTLIEWRDVRTFPSTRDPDEQRRWLQDAMLKIRNHLGVVFHRLLARPSGPRITLETWDVVAGAGGIPRRVEITNPFAYPVSGDPDFPQRLRIDLPDGSEPVRAVVHVWPARSQAPEFKLGGDPGVKFQGIFAYRRDRLLQIGGWCGLWADRPGWELARIALDIVGTGGGHATINPEKSGLTLSADLRRALETATCVTTGENLLDYLDVAAGVEKRGRARQRQPITVVEPDGGLPDAVLRGYGEAVEFDRGVPPIAIRWRWLQRRRVFDVDREKAELVLNRRYREALVGWESEDPDDAPVLKTLLHLLTNQFFQGTYLGPRGKAELAAWQEILYRAVHAQIDAGLGPPKEDR</sequence>
<name>E3JC95_PSEI1</name>
<dbReference type="STRING" id="298654.FraEuI1c_6714"/>
<dbReference type="RefSeq" id="WP_013427795.1">
    <property type="nucleotide sequence ID" value="NC_014666.1"/>
</dbReference>
<dbReference type="Gene3D" id="3.30.565.10">
    <property type="entry name" value="Histidine kinase-like ATPase, C-terminal domain"/>
    <property type="match status" value="1"/>
</dbReference>
<dbReference type="OrthoDB" id="3757919at2"/>